<evidence type="ECO:0000256" key="1">
    <source>
        <dbReference type="ARBA" id="ARBA00004479"/>
    </source>
</evidence>
<dbReference type="GO" id="GO:0048513">
    <property type="term" value="P:animal organ development"/>
    <property type="evidence" value="ECO:0007669"/>
    <property type="project" value="UniProtKB-ARBA"/>
</dbReference>
<dbReference type="PANTHER" id="PTHR24050:SF28">
    <property type="entry name" value="UROMODULIN-LIKE"/>
    <property type="match status" value="1"/>
</dbReference>
<dbReference type="InterPro" id="IPR042235">
    <property type="entry name" value="ZP-C_dom"/>
</dbReference>
<proteinExistence type="predicted"/>
<dbReference type="PROSITE" id="PS01187">
    <property type="entry name" value="EGF_CA"/>
    <property type="match status" value="3"/>
</dbReference>
<organism evidence="13 14">
    <name type="scientific">Branchiostoma lanceolatum</name>
    <name type="common">Common lancelet</name>
    <name type="synonym">Amphioxus lanceolatum</name>
    <dbReference type="NCBI Taxonomy" id="7740"/>
    <lineage>
        <taxon>Eukaryota</taxon>
        <taxon>Metazoa</taxon>
        <taxon>Chordata</taxon>
        <taxon>Cephalochordata</taxon>
        <taxon>Leptocardii</taxon>
        <taxon>Amphioxiformes</taxon>
        <taxon>Branchiostomatidae</taxon>
        <taxon>Branchiostoma</taxon>
    </lineage>
</organism>
<evidence type="ECO:0000256" key="7">
    <source>
        <dbReference type="ARBA" id="ARBA00022989"/>
    </source>
</evidence>
<keyword evidence="9" id="KW-1015">Disulfide bond</keyword>
<protein>
    <submittedName>
        <fullName evidence="13">FBN2 protein</fullName>
    </submittedName>
</protein>
<dbReference type="InterPro" id="IPR052235">
    <property type="entry name" value="Nephronectin_domain"/>
</dbReference>
<feature type="transmembrane region" description="Helical" evidence="11">
    <location>
        <begin position="902"/>
        <end position="925"/>
    </location>
</feature>
<evidence type="ECO:0000256" key="2">
    <source>
        <dbReference type="ARBA" id="ARBA00022536"/>
    </source>
</evidence>
<dbReference type="SUPFAM" id="SSF57184">
    <property type="entry name" value="Growth factor receptor domain"/>
    <property type="match status" value="2"/>
</dbReference>
<reference evidence="13" key="1">
    <citation type="submission" date="2022-01" db="EMBL/GenBank/DDBJ databases">
        <authorList>
            <person name="Braso-Vives M."/>
        </authorList>
    </citation>
    <scope>NUCLEOTIDE SEQUENCE</scope>
</reference>
<gene>
    <name evidence="13" type="primary">FBN2</name>
    <name evidence="13" type="ORF">BLAG_LOCUS12913</name>
</gene>
<dbReference type="SMART" id="SM00241">
    <property type="entry name" value="ZP"/>
    <property type="match status" value="1"/>
</dbReference>
<keyword evidence="2" id="KW-0245">EGF-like domain</keyword>
<evidence type="ECO:0000256" key="10">
    <source>
        <dbReference type="ARBA" id="ARBA00023180"/>
    </source>
</evidence>
<keyword evidence="10" id="KW-0325">Glycoprotein</keyword>
<evidence type="ECO:0000313" key="14">
    <source>
        <dbReference type="Proteomes" id="UP000838412"/>
    </source>
</evidence>
<dbReference type="Pfam" id="PF12947">
    <property type="entry name" value="EGF_3"/>
    <property type="match status" value="2"/>
</dbReference>
<dbReference type="PROSITE" id="PS01186">
    <property type="entry name" value="EGF_2"/>
    <property type="match status" value="3"/>
</dbReference>
<dbReference type="CDD" id="cd00054">
    <property type="entry name" value="EGF_CA"/>
    <property type="match status" value="4"/>
</dbReference>
<dbReference type="Proteomes" id="UP000838412">
    <property type="component" value="Chromosome 2"/>
</dbReference>
<dbReference type="InterPro" id="IPR001881">
    <property type="entry name" value="EGF-like_Ca-bd_dom"/>
</dbReference>
<dbReference type="AlphaFoldDB" id="A0A8J9ZG12"/>
<dbReference type="Gene3D" id="2.10.25.10">
    <property type="entry name" value="Laminin"/>
    <property type="match status" value="5"/>
</dbReference>
<dbReference type="FunFam" id="2.10.25.10:FF:000038">
    <property type="entry name" value="Fibrillin 2"/>
    <property type="match status" value="2"/>
</dbReference>
<dbReference type="OrthoDB" id="10063988at2759"/>
<sequence length="950" mass="103036">MRMTLFFPADFANIESFPYKVHFDGLCHFTFVLPIRPGNKRPKNTPASLPSAINQIQCNFRISWRRSNGGSNYCDQDTINNRQLLNGVGAWSTPEGSVGASYYCTDFSEQEDWTQGANSFNTSMQGSTVADISFSGGNWISVIHPNGGTHDPNWELVAHVDLSPRSDIGKPNSSPISASSAIYRVQISCDTVIRIPWTDPDGDTVRCRYASVFSECADACDPLPHSTLDETACEISYRTSLGRLTPGWYAIALTLEDYPPGSTTTPGSGMSRVPLQFLVNAYTSNNPCNQKPALVARTPQDGDRVLIPGGGTYHAVLEGESQGPGVSIAEISTVSPLGLIKSALATDPNNPHRAYVNVTWTPTKAQIGQHVFCFLAQDTNRINSDQRCITLVYDGTPDVDECLVNNGGCSHDCVNTDGSYFCLCPAGRALNSRDNKTCDDLDECTLGPDLCHGNATCINTPGSYICQCNPGYAGNGTVCMNINECASGTHGCHANARCVDLPGSHDCICELGYVGDGTVCTDVNECAEDKGDMCNTNATCVNTPGSYRCECNHGYKGDGTTCTDIDECAVNNGMCEDVCINTAGSYMCACSNGLLVLAEDGRGCTFVGASTTCTNEYMELALPADKLAIVNTSNLHWDPDASCLAAFNGTHHLLRTGLYQCGTKVTFDPKYVIFSNLVSLYNIHKATGVISRDDDIIMHSNCKYARDQDVTAQFMPIPGGLEFNEVGFGKLSIHLDVFHTRNYLRSYTRSEYPVHKRLTDMVFLQLQVQGHDQLLSVLGLNCKATMSPDKNDSLSYPLLQDGCGADSTLQMFGSNKADVERFGFEAFRFIRELRTVYIHCEVEVCEAADTGSRCAQGCRSTPGRRKRELPDMTGLHSIYQGPILLDDATYKESHVDSSGGSAVPVALITASAVAALAIAAVLVVIKVRRSRHNLVGYSYSYKRLSTMYGD</sequence>
<dbReference type="InterPro" id="IPR000152">
    <property type="entry name" value="EGF-type_Asp/Asn_hydroxyl_site"/>
</dbReference>
<evidence type="ECO:0000256" key="6">
    <source>
        <dbReference type="ARBA" id="ARBA00022837"/>
    </source>
</evidence>
<dbReference type="InterPro" id="IPR000742">
    <property type="entry name" value="EGF"/>
</dbReference>
<dbReference type="InterPro" id="IPR018097">
    <property type="entry name" value="EGF_Ca-bd_CS"/>
</dbReference>
<keyword evidence="4" id="KW-0732">Signal</keyword>
<keyword evidence="7 11" id="KW-1133">Transmembrane helix</keyword>
<evidence type="ECO:0000256" key="4">
    <source>
        <dbReference type="ARBA" id="ARBA00022729"/>
    </source>
</evidence>
<dbReference type="Pfam" id="PF07645">
    <property type="entry name" value="EGF_CA"/>
    <property type="match status" value="2"/>
</dbReference>
<dbReference type="GO" id="GO:0048731">
    <property type="term" value="P:system development"/>
    <property type="evidence" value="ECO:0007669"/>
    <property type="project" value="UniProtKB-ARBA"/>
</dbReference>
<dbReference type="SMART" id="SM00181">
    <property type="entry name" value="EGF"/>
    <property type="match status" value="5"/>
</dbReference>
<dbReference type="InterPro" id="IPR009030">
    <property type="entry name" value="Growth_fac_rcpt_cys_sf"/>
</dbReference>
<evidence type="ECO:0000259" key="12">
    <source>
        <dbReference type="PROSITE" id="PS01186"/>
    </source>
</evidence>
<evidence type="ECO:0000313" key="13">
    <source>
        <dbReference type="EMBL" id="CAH1252992.1"/>
    </source>
</evidence>
<keyword evidence="6" id="KW-0106">Calcium</keyword>
<dbReference type="PANTHER" id="PTHR24050">
    <property type="entry name" value="PA14 DOMAIN-CONTAINING PROTEIN"/>
    <property type="match status" value="1"/>
</dbReference>
<dbReference type="Pfam" id="PF14670">
    <property type="entry name" value="FXa_inhibition"/>
    <property type="match status" value="1"/>
</dbReference>
<evidence type="ECO:0000256" key="3">
    <source>
        <dbReference type="ARBA" id="ARBA00022692"/>
    </source>
</evidence>
<dbReference type="Gene3D" id="2.60.40.4100">
    <property type="entry name" value="Zona pellucida, ZP-C domain"/>
    <property type="match status" value="1"/>
</dbReference>
<name>A0A8J9ZG12_BRALA</name>
<evidence type="ECO:0000256" key="11">
    <source>
        <dbReference type="SAM" id="Phobius"/>
    </source>
</evidence>
<dbReference type="Gene3D" id="2.60.40.3210">
    <property type="entry name" value="Zona pellucida, ZP-N domain"/>
    <property type="match status" value="1"/>
</dbReference>
<feature type="domain" description="EGF-like" evidence="12">
    <location>
        <begin position="507"/>
        <end position="520"/>
    </location>
</feature>
<feature type="domain" description="EGF-like" evidence="12">
    <location>
        <begin position="466"/>
        <end position="479"/>
    </location>
</feature>
<dbReference type="InterPro" id="IPR055355">
    <property type="entry name" value="ZP-C"/>
</dbReference>
<dbReference type="Pfam" id="PF00100">
    <property type="entry name" value="Zona_pellucida"/>
    <property type="match status" value="1"/>
</dbReference>
<feature type="domain" description="EGF-like" evidence="12">
    <location>
        <begin position="549"/>
        <end position="562"/>
    </location>
</feature>
<dbReference type="GO" id="GO:0016020">
    <property type="term" value="C:membrane"/>
    <property type="evidence" value="ECO:0007669"/>
    <property type="project" value="UniProtKB-SubCell"/>
</dbReference>
<keyword evidence="3 11" id="KW-0812">Transmembrane</keyword>
<evidence type="ECO:0000256" key="8">
    <source>
        <dbReference type="ARBA" id="ARBA00023136"/>
    </source>
</evidence>
<keyword evidence="8 11" id="KW-0472">Membrane</keyword>
<dbReference type="SMART" id="SM00179">
    <property type="entry name" value="EGF_CA"/>
    <property type="match status" value="5"/>
</dbReference>
<dbReference type="FunFam" id="2.10.25.10:FF:000202">
    <property type="entry name" value="Multiple epidermal growth factor-like domains 8"/>
    <property type="match status" value="1"/>
</dbReference>
<keyword evidence="5" id="KW-0677">Repeat</keyword>
<evidence type="ECO:0000256" key="5">
    <source>
        <dbReference type="ARBA" id="ARBA00022737"/>
    </source>
</evidence>
<dbReference type="PROSITE" id="PS00010">
    <property type="entry name" value="ASX_HYDROXYL"/>
    <property type="match status" value="3"/>
</dbReference>
<comment type="subcellular location">
    <subcellularLocation>
        <location evidence="1">Membrane</location>
        <topology evidence="1">Single-pass type I membrane protein</topology>
    </subcellularLocation>
</comment>
<dbReference type="InterPro" id="IPR001507">
    <property type="entry name" value="ZP_dom"/>
</dbReference>
<dbReference type="GO" id="GO:0005509">
    <property type="term" value="F:calcium ion binding"/>
    <property type="evidence" value="ECO:0007669"/>
    <property type="project" value="InterPro"/>
</dbReference>
<dbReference type="EMBL" id="OV696687">
    <property type="protein sequence ID" value="CAH1252992.1"/>
    <property type="molecule type" value="Genomic_DNA"/>
</dbReference>
<accession>A0A8J9ZG12</accession>
<dbReference type="InterPro" id="IPR024731">
    <property type="entry name" value="NELL2-like_EGF"/>
</dbReference>
<evidence type="ECO:0000256" key="9">
    <source>
        <dbReference type="ARBA" id="ARBA00023157"/>
    </source>
</evidence>
<dbReference type="InterPro" id="IPR049883">
    <property type="entry name" value="NOTCH1_EGF-like"/>
</dbReference>
<keyword evidence="14" id="KW-1185">Reference proteome</keyword>